<proteinExistence type="predicted"/>
<sequence>MINPMFDRLSRSLKPLFSRGRSAYPPNSQIIWMGCSPRSGSTLLTRILNSHSQIASPCELAIPKYFPTGDVKQESVGNKYQQICDYYQADFERSSIDPKYLMARILEREGKECIVLKDPRQSLFLAEIARDFPDSKFIHLVRDVRSVAMSKMFANRPKDAFERWLEYNQAVLNVTKTLNADRVFSIRYENIIEKPREAIEKLVRFLGYDFEPSMLDYGQFDHADEKMRLWDGTTPSYSPLHTALETAKISQDVAFDRQNYTAEILALYQSDETVRDLNIFLNKNN</sequence>
<dbReference type="InterPro" id="IPR027417">
    <property type="entry name" value="P-loop_NTPase"/>
</dbReference>
<dbReference type="Gene3D" id="3.40.50.300">
    <property type="entry name" value="P-loop containing nucleotide triphosphate hydrolases"/>
    <property type="match status" value="1"/>
</dbReference>
<reference evidence="2" key="1">
    <citation type="submission" date="2020-10" db="EMBL/GenBank/DDBJ databases">
        <authorList>
            <person name="Castelo-Branco R."/>
            <person name="Eusebio N."/>
            <person name="Adriana R."/>
            <person name="Vieira A."/>
            <person name="Brugerolle De Fraissinette N."/>
            <person name="Rezende De Castro R."/>
            <person name="Schneider M.P."/>
            <person name="Vasconcelos V."/>
            <person name="Leao P.N."/>
        </authorList>
    </citation>
    <scope>NUCLEOTIDE SEQUENCE</scope>
    <source>
        <strain evidence="2">LEGE 11467</strain>
    </source>
</reference>
<dbReference type="EMBL" id="JADEXN010000237">
    <property type="protein sequence ID" value="MBE9041723.1"/>
    <property type="molecule type" value="Genomic_DNA"/>
</dbReference>
<dbReference type="Proteomes" id="UP000621799">
    <property type="component" value="Unassembled WGS sequence"/>
</dbReference>
<evidence type="ECO:0000313" key="2">
    <source>
        <dbReference type="EMBL" id="MBE9041723.1"/>
    </source>
</evidence>
<comment type="caution">
    <text evidence="2">The sequence shown here is derived from an EMBL/GenBank/DDBJ whole genome shotgun (WGS) entry which is preliminary data.</text>
</comment>
<dbReference type="InterPro" id="IPR026634">
    <property type="entry name" value="TPST-like"/>
</dbReference>
<name>A0A928Z9I7_9CYAN</name>
<evidence type="ECO:0000256" key="1">
    <source>
        <dbReference type="ARBA" id="ARBA00022679"/>
    </source>
</evidence>
<protein>
    <submittedName>
        <fullName evidence="2">Sulfotransferase</fullName>
    </submittedName>
</protein>
<evidence type="ECO:0000313" key="3">
    <source>
        <dbReference type="Proteomes" id="UP000621799"/>
    </source>
</evidence>
<dbReference type="PANTHER" id="PTHR12788">
    <property type="entry name" value="PROTEIN-TYROSINE SULFOTRANSFERASE 2"/>
    <property type="match status" value="1"/>
</dbReference>
<dbReference type="SUPFAM" id="SSF52540">
    <property type="entry name" value="P-loop containing nucleoside triphosphate hydrolases"/>
    <property type="match status" value="1"/>
</dbReference>
<accession>A0A928Z9I7</accession>
<dbReference type="Pfam" id="PF13469">
    <property type="entry name" value="Sulfotransfer_3"/>
    <property type="match status" value="1"/>
</dbReference>
<gene>
    <name evidence="2" type="ORF">IQ235_13135</name>
</gene>
<dbReference type="GO" id="GO:0008476">
    <property type="term" value="F:protein-tyrosine sulfotransferase activity"/>
    <property type="evidence" value="ECO:0007669"/>
    <property type="project" value="InterPro"/>
</dbReference>
<dbReference type="RefSeq" id="WP_264321921.1">
    <property type="nucleotide sequence ID" value="NZ_JADEXN010000237.1"/>
</dbReference>
<keyword evidence="3" id="KW-1185">Reference proteome</keyword>
<dbReference type="PANTHER" id="PTHR12788:SF10">
    <property type="entry name" value="PROTEIN-TYROSINE SULFOTRANSFERASE"/>
    <property type="match status" value="1"/>
</dbReference>
<keyword evidence="1" id="KW-0808">Transferase</keyword>
<organism evidence="2 3">
    <name type="scientific">Zarconia navalis LEGE 11467</name>
    <dbReference type="NCBI Taxonomy" id="1828826"/>
    <lineage>
        <taxon>Bacteria</taxon>
        <taxon>Bacillati</taxon>
        <taxon>Cyanobacteriota</taxon>
        <taxon>Cyanophyceae</taxon>
        <taxon>Oscillatoriophycideae</taxon>
        <taxon>Oscillatoriales</taxon>
        <taxon>Oscillatoriales incertae sedis</taxon>
        <taxon>Zarconia</taxon>
        <taxon>Zarconia navalis</taxon>
    </lineage>
</organism>
<dbReference type="AlphaFoldDB" id="A0A928Z9I7"/>